<feature type="region of interest" description="Disordered" evidence="1">
    <location>
        <begin position="1"/>
        <end position="58"/>
    </location>
</feature>
<dbReference type="AlphaFoldDB" id="A0A8D8R9G6"/>
<dbReference type="EMBL" id="HBUF01229897">
    <property type="protein sequence ID" value="CAG6672921.1"/>
    <property type="molecule type" value="Transcribed_RNA"/>
</dbReference>
<name>A0A8D8R9G6_9HEMI</name>
<feature type="region of interest" description="Disordered" evidence="1">
    <location>
        <begin position="124"/>
        <end position="145"/>
    </location>
</feature>
<dbReference type="EMBL" id="HBUF01133267">
    <property type="protein sequence ID" value="CAG6644694.1"/>
    <property type="molecule type" value="Transcribed_RNA"/>
</dbReference>
<evidence type="ECO:0000313" key="2">
    <source>
        <dbReference type="EMBL" id="CAG6644697.1"/>
    </source>
</evidence>
<feature type="compositionally biased region" description="Low complexity" evidence="1">
    <location>
        <begin position="28"/>
        <end position="40"/>
    </location>
</feature>
<feature type="region of interest" description="Disordered" evidence="1">
    <location>
        <begin position="85"/>
        <end position="109"/>
    </location>
</feature>
<proteinExistence type="predicted"/>
<accession>A0A8D8R9G6</accession>
<protein>
    <submittedName>
        <fullName evidence="2">Uncharacterized protein</fullName>
    </submittedName>
</protein>
<reference evidence="2" key="1">
    <citation type="submission" date="2021-05" db="EMBL/GenBank/DDBJ databases">
        <authorList>
            <person name="Alioto T."/>
            <person name="Alioto T."/>
            <person name="Gomez Garrido J."/>
        </authorList>
    </citation>
    <scope>NUCLEOTIDE SEQUENCE</scope>
</reference>
<organism evidence="2">
    <name type="scientific">Cacopsylla melanoneura</name>
    <dbReference type="NCBI Taxonomy" id="428564"/>
    <lineage>
        <taxon>Eukaryota</taxon>
        <taxon>Metazoa</taxon>
        <taxon>Ecdysozoa</taxon>
        <taxon>Arthropoda</taxon>
        <taxon>Hexapoda</taxon>
        <taxon>Insecta</taxon>
        <taxon>Pterygota</taxon>
        <taxon>Neoptera</taxon>
        <taxon>Paraneoptera</taxon>
        <taxon>Hemiptera</taxon>
        <taxon>Sternorrhyncha</taxon>
        <taxon>Psylloidea</taxon>
        <taxon>Psyllidae</taxon>
        <taxon>Psyllinae</taxon>
        <taxon>Cacopsylla</taxon>
    </lineage>
</organism>
<evidence type="ECO:0000256" key="1">
    <source>
        <dbReference type="SAM" id="MobiDB-lite"/>
    </source>
</evidence>
<dbReference type="EMBL" id="HBUF01133268">
    <property type="protein sequence ID" value="CAG6644697.1"/>
    <property type="molecule type" value="Transcribed_RNA"/>
</dbReference>
<sequence>MPNRHGQVASGAAPAVRTNPAASLVRLPTAPRAKSRATAPAPSPRPRSPSCLSPRTADKTSTTLATWMGSTYPCRLHHRVAAGTVSSPAVPRTSTRGARESCKRKVPTGESSLARARVWRSISPSTAAQGHSTRPLHAHPRSTRNISRTSALRRTAMLTMIIPARLPVPATRTISSHSALELL</sequence>
<feature type="compositionally biased region" description="Polar residues" evidence="1">
    <location>
        <begin position="85"/>
        <end position="96"/>
    </location>
</feature>